<feature type="region of interest" description="Disordered" evidence="1">
    <location>
        <begin position="174"/>
        <end position="199"/>
    </location>
</feature>
<comment type="caution">
    <text evidence="2">The sequence shown here is derived from an EMBL/GenBank/DDBJ whole genome shotgun (WGS) entry which is preliminary data.</text>
</comment>
<evidence type="ECO:0000256" key="1">
    <source>
        <dbReference type="SAM" id="MobiDB-lite"/>
    </source>
</evidence>
<feature type="non-terminal residue" evidence="2">
    <location>
        <position position="255"/>
    </location>
</feature>
<gene>
    <name evidence="2" type="ORF">BKA55DRAFT_484646</name>
</gene>
<reference evidence="2" key="1">
    <citation type="journal article" date="2021" name="Nat. Commun.">
        <title>Genetic determinants of endophytism in the Arabidopsis root mycobiome.</title>
        <authorList>
            <person name="Mesny F."/>
            <person name="Miyauchi S."/>
            <person name="Thiergart T."/>
            <person name="Pickel B."/>
            <person name="Atanasova L."/>
            <person name="Karlsson M."/>
            <person name="Huettel B."/>
            <person name="Barry K.W."/>
            <person name="Haridas S."/>
            <person name="Chen C."/>
            <person name="Bauer D."/>
            <person name="Andreopoulos W."/>
            <person name="Pangilinan J."/>
            <person name="LaButti K."/>
            <person name="Riley R."/>
            <person name="Lipzen A."/>
            <person name="Clum A."/>
            <person name="Drula E."/>
            <person name="Henrissat B."/>
            <person name="Kohler A."/>
            <person name="Grigoriev I.V."/>
            <person name="Martin F.M."/>
            <person name="Hacquard S."/>
        </authorList>
    </citation>
    <scope>NUCLEOTIDE SEQUENCE</scope>
    <source>
        <strain evidence="2">MPI-CAGE-AT-0023</strain>
    </source>
</reference>
<dbReference type="GeneID" id="70216165"/>
<dbReference type="RefSeq" id="XP_046047930.1">
    <property type="nucleotide sequence ID" value="XM_046186211.1"/>
</dbReference>
<evidence type="ECO:0000313" key="3">
    <source>
        <dbReference type="Proteomes" id="UP000720189"/>
    </source>
</evidence>
<name>A0A9P9K347_FUSRE</name>
<feature type="compositionally biased region" description="Basic and acidic residues" evidence="1">
    <location>
        <begin position="174"/>
        <end position="185"/>
    </location>
</feature>
<accession>A0A9P9K347</accession>
<evidence type="ECO:0000313" key="2">
    <source>
        <dbReference type="EMBL" id="KAH7247347.1"/>
    </source>
</evidence>
<organism evidence="2 3">
    <name type="scientific">Fusarium redolens</name>
    <dbReference type="NCBI Taxonomy" id="48865"/>
    <lineage>
        <taxon>Eukaryota</taxon>
        <taxon>Fungi</taxon>
        <taxon>Dikarya</taxon>
        <taxon>Ascomycota</taxon>
        <taxon>Pezizomycotina</taxon>
        <taxon>Sordariomycetes</taxon>
        <taxon>Hypocreomycetidae</taxon>
        <taxon>Hypocreales</taxon>
        <taxon>Nectriaceae</taxon>
        <taxon>Fusarium</taxon>
        <taxon>Fusarium redolens species complex</taxon>
    </lineage>
</organism>
<keyword evidence="3" id="KW-1185">Reference proteome</keyword>
<dbReference type="AlphaFoldDB" id="A0A9P9K347"/>
<dbReference type="Proteomes" id="UP000720189">
    <property type="component" value="Unassembled WGS sequence"/>
</dbReference>
<protein>
    <submittedName>
        <fullName evidence="2">Uncharacterized protein</fullName>
    </submittedName>
</protein>
<dbReference type="OrthoDB" id="432234at2759"/>
<dbReference type="EMBL" id="JAGMUX010000010">
    <property type="protein sequence ID" value="KAH7247347.1"/>
    <property type="molecule type" value="Genomic_DNA"/>
</dbReference>
<proteinExistence type="predicted"/>
<sequence length="255" mass="29452">MEGAAADIEAANVANPERECRFDFPRALRELAAVIRKEGRSYYVFEAARNDSLMNHFNPAILLGWLANIDISPCTSLQAVITYAAKYCSKSEKKTEPYCKLADQVLPHTAHLQPLLSFSSRLMKFNDFCRVKLMMVHPHRSPRELLVMDGQRFDSFAAAYKFCRQLHHTHADDHYGDPDAKGLRAEDDEFEPEAHEEPVTEEDWHELARMLPDRPLEKEDIDILGRRDIDINYDWTPHVGRYTDDGILNGDYWKQ</sequence>